<evidence type="ECO:0000313" key="3">
    <source>
        <dbReference type="Proteomes" id="UP000266673"/>
    </source>
</evidence>
<reference evidence="2 3" key="1">
    <citation type="submission" date="2018-06" db="EMBL/GenBank/DDBJ databases">
        <title>Comparative genomics reveals the genomic features of Rhizophagus irregularis, R. cerebriforme, R. diaphanum and Gigaspora rosea, and their symbiotic lifestyle signature.</title>
        <authorList>
            <person name="Morin E."/>
            <person name="San Clemente H."/>
            <person name="Chen E.C.H."/>
            <person name="De La Providencia I."/>
            <person name="Hainaut M."/>
            <person name="Kuo A."/>
            <person name="Kohler A."/>
            <person name="Murat C."/>
            <person name="Tang N."/>
            <person name="Roy S."/>
            <person name="Loubradou J."/>
            <person name="Henrissat B."/>
            <person name="Grigoriev I.V."/>
            <person name="Corradi N."/>
            <person name="Roux C."/>
            <person name="Martin F.M."/>
        </authorList>
    </citation>
    <scope>NUCLEOTIDE SEQUENCE [LARGE SCALE GENOMIC DNA]</scope>
    <source>
        <strain evidence="2 3">DAOM 194757</strain>
    </source>
</reference>
<evidence type="ECO:0000256" key="1">
    <source>
        <dbReference type="SAM" id="Phobius"/>
    </source>
</evidence>
<dbReference type="EMBL" id="QKWP01000299">
    <property type="protein sequence ID" value="RIB22654.1"/>
    <property type="molecule type" value="Genomic_DNA"/>
</dbReference>
<sequence length="296" mass="33678">MSYKLPVRSELLTTDGNYQYISINYVKTIQFSIRVNKTVPNDKTTVPGIVSDLKYLIKYKTITTFADGLTNDLDEACGFKPKGDIFGDYKNQIIPFFAIAAVNFVLYTFSQFGGKTESEDLILMINIATSGLFSATHSSFSSIFAFSDASSYPQFILPSQIFWITPLVINIIMFIYIMCRGGYNELKLTNIIVILLTLYNSEAILLINKDKIEKLFNKNFNATAKYRAFADILLKSIPQLVIQILYYKLIVTYSIIPFFTLCTTIFMIFLTTVRGILDLFTEGKNNEEEEKKDEGK</sequence>
<name>A0A397VJM1_9GLOM</name>
<proteinExistence type="predicted"/>
<dbReference type="Proteomes" id="UP000266673">
    <property type="component" value="Unassembled WGS sequence"/>
</dbReference>
<feature type="transmembrane region" description="Helical" evidence="1">
    <location>
        <begin position="189"/>
        <end position="207"/>
    </location>
</feature>
<feature type="transmembrane region" description="Helical" evidence="1">
    <location>
        <begin position="255"/>
        <end position="277"/>
    </location>
</feature>
<keyword evidence="3" id="KW-1185">Reference proteome</keyword>
<feature type="transmembrane region" description="Helical" evidence="1">
    <location>
        <begin position="161"/>
        <end position="183"/>
    </location>
</feature>
<feature type="transmembrane region" description="Helical" evidence="1">
    <location>
        <begin position="92"/>
        <end position="109"/>
    </location>
</feature>
<organism evidence="2 3">
    <name type="scientific">Gigaspora rosea</name>
    <dbReference type="NCBI Taxonomy" id="44941"/>
    <lineage>
        <taxon>Eukaryota</taxon>
        <taxon>Fungi</taxon>
        <taxon>Fungi incertae sedis</taxon>
        <taxon>Mucoromycota</taxon>
        <taxon>Glomeromycotina</taxon>
        <taxon>Glomeromycetes</taxon>
        <taxon>Diversisporales</taxon>
        <taxon>Gigasporaceae</taxon>
        <taxon>Gigaspora</taxon>
    </lineage>
</organism>
<dbReference type="STRING" id="44941.A0A397VJM1"/>
<dbReference type="OrthoDB" id="2445954at2759"/>
<gene>
    <name evidence="2" type="ORF">C2G38_964005</name>
</gene>
<feature type="transmembrane region" description="Helical" evidence="1">
    <location>
        <begin position="121"/>
        <end position="140"/>
    </location>
</feature>
<accession>A0A397VJM1</accession>
<keyword evidence="1" id="KW-0472">Membrane</keyword>
<evidence type="ECO:0000313" key="2">
    <source>
        <dbReference type="EMBL" id="RIB22654.1"/>
    </source>
</evidence>
<protein>
    <submittedName>
        <fullName evidence="2">Uncharacterized protein</fullName>
    </submittedName>
</protein>
<keyword evidence="1" id="KW-0812">Transmembrane</keyword>
<keyword evidence="1" id="KW-1133">Transmembrane helix</keyword>
<dbReference type="AlphaFoldDB" id="A0A397VJM1"/>
<comment type="caution">
    <text evidence="2">The sequence shown here is derived from an EMBL/GenBank/DDBJ whole genome shotgun (WGS) entry which is preliminary data.</text>
</comment>